<organism evidence="9">
    <name type="scientific">Echinostoma caproni</name>
    <dbReference type="NCBI Taxonomy" id="27848"/>
    <lineage>
        <taxon>Eukaryota</taxon>
        <taxon>Metazoa</taxon>
        <taxon>Spiralia</taxon>
        <taxon>Lophotrochozoa</taxon>
        <taxon>Platyhelminthes</taxon>
        <taxon>Trematoda</taxon>
        <taxon>Digenea</taxon>
        <taxon>Plagiorchiida</taxon>
        <taxon>Echinostomata</taxon>
        <taxon>Echinostomatoidea</taxon>
        <taxon>Echinostomatidae</taxon>
        <taxon>Echinostoma</taxon>
    </lineage>
</organism>
<dbReference type="AlphaFoldDB" id="A0A183AYT3"/>
<evidence type="ECO:0000256" key="3">
    <source>
        <dbReference type="ARBA" id="ARBA00022692"/>
    </source>
</evidence>
<dbReference type="PANTHER" id="PTHR23033:SF14">
    <property type="entry name" value="GLYCOPROTEIN-N-ACETYLGALACTOSAMINE 3-BETA-GALACTOSYLTRANSFERASE 1-RELATED"/>
    <property type="match status" value="1"/>
</dbReference>
<keyword evidence="3" id="KW-0812">Transmembrane</keyword>
<dbReference type="GO" id="GO:0016020">
    <property type="term" value="C:membrane"/>
    <property type="evidence" value="ECO:0007669"/>
    <property type="project" value="UniProtKB-SubCell"/>
</dbReference>
<keyword evidence="6" id="KW-0472">Membrane</keyword>
<keyword evidence="8" id="KW-1185">Reference proteome</keyword>
<accession>A0A183AYT3</accession>
<comment type="similarity">
    <text evidence="2">Belongs to the glycosyltransferase 31 family. Beta3-Gal-T subfamily.</text>
</comment>
<protein>
    <submittedName>
        <fullName evidence="9">Hexosyltransferase</fullName>
    </submittedName>
</protein>
<evidence type="ECO:0000256" key="4">
    <source>
        <dbReference type="ARBA" id="ARBA00022968"/>
    </source>
</evidence>
<evidence type="ECO:0000313" key="9">
    <source>
        <dbReference type="WBParaSite" id="ECPE_0001215401-mRNA-1"/>
    </source>
</evidence>
<evidence type="ECO:0000256" key="2">
    <source>
        <dbReference type="ARBA" id="ARBA00006462"/>
    </source>
</evidence>
<dbReference type="Gene3D" id="3.90.550.50">
    <property type="match status" value="1"/>
</dbReference>
<reference evidence="7 8" key="2">
    <citation type="submission" date="2018-11" db="EMBL/GenBank/DDBJ databases">
        <authorList>
            <consortium name="Pathogen Informatics"/>
        </authorList>
    </citation>
    <scope>NUCLEOTIDE SEQUENCE [LARGE SCALE GENOMIC DNA]</scope>
    <source>
        <strain evidence="7 8">Egypt</strain>
    </source>
</reference>
<comment type="subcellular location">
    <subcellularLocation>
        <location evidence="1">Membrane</location>
        <topology evidence="1">Single-pass type II membrane protein</topology>
    </subcellularLocation>
</comment>
<evidence type="ECO:0000256" key="6">
    <source>
        <dbReference type="ARBA" id="ARBA00023136"/>
    </source>
</evidence>
<evidence type="ECO:0000313" key="7">
    <source>
        <dbReference type="EMBL" id="VDP89361.1"/>
    </source>
</evidence>
<dbReference type="PANTHER" id="PTHR23033">
    <property type="entry name" value="BETA1,3-GALACTOSYLTRANSFERASE"/>
    <property type="match status" value="1"/>
</dbReference>
<keyword evidence="4" id="KW-0735">Signal-anchor</keyword>
<dbReference type="OrthoDB" id="414175at2759"/>
<evidence type="ECO:0000256" key="1">
    <source>
        <dbReference type="ARBA" id="ARBA00004606"/>
    </source>
</evidence>
<keyword evidence="5" id="KW-1133">Transmembrane helix</keyword>
<reference evidence="9" key="1">
    <citation type="submission" date="2016-06" db="UniProtKB">
        <authorList>
            <consortium name="WormBaseParasite"/>
        </authorList>
    </citation>
    <scope>IDENTIFICATION</scope>
</reference>
<dbReference type="InterPro" id="IPR026050">
    <property type="entry name" value="C1GALT1/C1GALT1_chp1"/>
</dbReference>
<evidence type="ECO:0000313" key="8">
    <source>
        <dbReference type="Proteomes" id="UP000272942"/>
    </source>
</evidence>
<sequence>MADEYDYFFKGDDDTFVIYENLELLLKTFSPGDKVHTGFPMKDRSNELLYSGGAGYILSSSALKAIVIDGLGMQNRMPKCETSDGPEDVRIGRWIYHKSAFNKSFFATRRVKNQSV</sequence>
<name>A0A183AYT3_9TREM</name>
<dbReference type="EMBL" id="UZAN01052189">
    <property type="protein sequence ID" value="VDP89361.1"/>
    <property type="molecule type" value="Genomic_DNA"/>
</dbReference>
<proteinExistence type="inferred from homology"/>
<dbReference type="Proteomes" id="UP000272942">
    <property type="component" value="Unassembled WGS sequence"/>
</dbReference>
<gene>
    <name evidence="7" type="ORF">ECPE_LOCUS12118</name>
</gene>
<dbReference type="GO" id="GO:0016263">
    <property type="term" value="F:glycoprotein-N-acetylgalactosamine 3-beta-galactosyltransferase activity"/>
    <property type="evidence" value="ECO:0007669"/>
    <property type="project" value="TreeGrafter"/>
</dbReference>
<dbReference type="WBParaSite" id="ECPE_0001215401-mRNA-1">
    <property type="protein sequence ID" value="ECPE_0001215401-mRNA-1"/>
    <property type="gene ID" value="ECPE_0001215401"/>
</dbReference>
<evidence type="ECO:0000256" key="5">
    <source>
        <dbReference type="ARBA" id="ARBA00022989"/>
    </source>
</evidence>